<organism evidence="2 3">
    <name type="scientific">Candidatus Beckwithbacteria bacterium CG10_big_fil_rev_8_21_14_0_10_34_10</name>
    <dbReference type="NCBI Taxonomy" id="1974495"/>
    <lineage>
        <taxon>Bacteria</taxon>
        <taxon>Candidatus Beckwithiibacteriota</taxon>
    </lineage>
</organism>
<evidence type="ECO:0008006" key="4">
    <source>
        <dbReference type="Google" id="ProtNLM"/>
    </source>
</evidence>
<keyword evidence="1" id="KW-0472">Membrane</keyword>
<feature type="transmembrane region" description="Helical" evidence="1">
    <location>
        <begin position="12"/>
        <end position="39"/>
    </location>
</feature>
<dbReference type="InterPro" id="IPR012902">
    <property type="entry name" value="N_methyl_site"/>
</dbReference>
<comment type="caution">
    <text evidence="2">The sequence shown here is derived from an EMBL/GenBank/DDBJ whole genome shotgun (WGS) entry which is preliminary data.</text>
</comment>
<dbReference type="Proteomes" id="UP000230093">
    <property type="component" value="Unassembled WGS sequence"/>
</dbReference>
<evidence type="ECO:0000313" key="3">
    <source>
        <dbReference type="Proteomes" id="UP000230093"/>
    </source>
</evidence>
<keyword evidence="1" id="KW-0812">Transmembrane</keyword>
<name>A0A2H0WAI5_9BACT</name>
<keyword evidence="1" id="KW-1133">Transmembrane helix</keyword>
<reference evidence="3" key="1">
    <citation type="submission" date="2017-09" db="EMBL/GenBank/DDBJ databases">
        <title>Depth-based differentiation of microbial function through sediment-hosted aquifers and enrichment of novel symbionts in the deep terrestrial subsurface.</title>
        <authorList>
            <person name="Probst A.J."/>
            <person name="Ladd B."/>
            <person name="Jarett J.K."/>
            <person name="Geller-Mcgrath D.E."/>
            <person name="Sieber C.M.K."/>
            <person name="Emerson J.B."/>
            <person name="Anantharaman K."/>
            <person name="Thomas B.C."/>
            <person name="Malmstrom R."/>
            <person name="Stieglmeier M."/>
            <person name="Klingl A."/>
            <person name="Woyke T."/>
            <person name="Ryan C.M."/>
            <person name="Banfield J.F."/>
        </authorList>
    </citation>
    <scope>NUCLEOTIDE SEQUENCE [LARGE SCALE GENOMIC DNA]</scope>
</reference>
<proteinExistence type="predicted"/>
<evidence type="ECO:0000313" key="2">
    <source>
        <dbReference type="EMBL" id="PIS09680.1"/>
    </source>
</evidence>
<accession>A0A2H0WAI5</accession>
<dbReference type="SUPFAM" id="SSF54523">
    <property type="entry name" value="Pili subunits"/>
    <property type="match status" value="1"/>
</dbReference>
<gene>
    <name evidence="2" type="ORF">COT75_00590</name>
</gene>
<dbReference type="EMBL" id="PEZT01000001">
    <property type="protein sequence ID" value="PIS09680.1"/>
    <property type="molecule type" value="Genomic_DNA"/>
</dbReference>
<dbReference type="AlphaFoldDB" id="A0A2H0WAI5"/>
<protein>
    <recommendedName>
        <fullName evidence="4">General secretion pathway GspH domain-containing protein</fullName>
    </recommendedName>
</protein>
<dbReference type="InterPro" id="IPR045584">
    <property type="entry name" value="Pilin-like"/>
</dbReference>
<evidence type="ECO:0000256" key="1">
    <source>
        <dbReference type="SAM" id="Phobius"/>
    </source>
</evidence>
<sequence>MKVTFFRKRIPLFLIGSAGFSLVEILVVISLMAVVFTIGTNYYKRFNEKREVEKVVEVLTNYLHQASANANNNVKDCTDSLCGGTDLLCDTADDSPEVNGLDAWIVNINNRTIYWRCGGIDQTDNIKSFSSEIPASVTIVSIPDPVEFQTLGGTVTAATITINGSNPADSSSLQIRSSGLIKRS</sequence>
<dbReference type="NCBIfam" id="TIGR02532">
    <property type="entry name" value="IV_pilin_GFxxxE"/>
    <property type="match status" value="1"/>
</dbReference>